<dbReference type="Proteomes" id="UP000644192">
    <property type="component" value="Unassembled WGS sequence"/>
</dbReference>
<organism evidence="1 2">
    <name type="scientific">Pseudomonas aeruginosa</name>
    <dbReference type="NCBI Taxonomy" id="287"/>
    <lineage>
        <taxon>Bacteria</taxon>
        <taxon>Pseudomonadati</taxon>
        <taxon>Pseudomonadota</taxon>
        <taxon>Gammaproteobacteria</taxon>
        <taxon>Pseudomonadales</taxon>
        <taxon>Pseudomonadaceae</taxon>
        <taxon>Pseudomonas</taxon>
    </lineage>
</organism>
<dbReference type="RefSeq" id="WP_121347203.1">
    <property type="nucleotide sequence ID" value="NZ_JBIDIV010000019.1"/>
</dbReference>
<name>A0A6B1YI43_PSEAI</name>
<gene>
    <name evidence="1" type="ORF">GUL26_30600</name>
</gene>
<protein>
    <submittedName>
        <fullName evidence="1">Uncharacterized protein</fullName>
    </submittedName>
</protein>
<proteinExistence type="predicted"/>
<comment type="caution">
    <text evidence="1">The sequence shown here is derived from an EMBL/GenBank/DDBJ whole genome shotgun (WGS) entry which is preliminary data.</text>
</comment>
<dbReference type="AlphaFoldDB" id="A0A6B1YI43"/>
<evidence type="ECO:0000313" key="1">
    <source>
        <dbReference type="EMBL" id="MZZ16621.1"/>
    </source>
</evidence>
<accession>A0A6B1YI43</accession>
<sequence>MSIQRVEKLHLWTTGDSSVGTSGESAEVSAPGWLVSSEHYEPEGFNATLEEFREKVREAFEVIWPNEKVYAQYVFELREEDAALDAAAG</sequence>
<evidence type="ECO:0000313" key="2">
    <source>
        <dbReference type="Proteomes" id="UP000644192"/>
    </source>
</evidence>
<reference evidence="1" key="1">
    <citation type="submission" date="2020-01" db="EMBL/GenBank/DDBJ databases">
        <title>Bacteria Cultured from War Wounds Associated with the Conflict in Eastern Ukraine.</title>
        <authorList>
            <person name="Snesrud E."/>
            <person name="Galac M.R."/>
            <person name="Mc Gann P."/>
            <person name="Valentine K."/>
            <person name="Viacheslav K."/>
        </authorList>
    </citation>
    <scope>NUCLEOTIDE SEQUENCE</scope>
    <source>
        <strain evidence="1">VNMU148</strain>
    </source>
</reference>
<dbReference type="EMBL" id="WXZT01000029">
    <property type="protein sequence ID" value="MZZ16621.1"/>
    <property type="molecule type" value="Genomic_DNA"/>
</dbReference>